<evidence type="ECO:0000313" key="1">
    <source>
        <dbReference type="EnsemblProtists" id="HpaP810881"/>
    </source>
</evidence>
<dbReference type="VEuPathDB" id="FungiDB:HpaG810881"/>
<dbReference type="PANTHER" id="PTHR13582:SF0">
    <property type="entry name" value="M-PHASE PHOSPHOPROTEIN 6"/>
    <property type="match status" value="1"/>
</dbReference>
<dbReference type="Proteomes" id="UP000011713">
    <property type="component" value="Unassembled WGS sequence"/>
</dbReference>
<reference evidence="1" key="2">
    <citation type="submission" date="2015-06" db="UniProtKB">
        <authorList>
            <consortium name="EnsemblProtists"/>
        </authorList>
    </citation>
    <scope>IDENTIFICATION</scope>
    <source>
        <strain evidence="1">Emoy2</strain>
    </source>
</reference>
<dbReference type="HOGENOM" id="CLU_130697_0_0_1"/>
<evidence type="ECO:0000313" key="2">
    <source>
        <dbReference type="Proteomes" id="UP000011713"/>
    </source>
</evidence>
<dbReference type="EnsemblProtists" id="HpaT810881">
    <property type="protein sequence ID" value="HpaP810881"/>
    <property type="gene ID" value="HpaG810881"/>
</dbReference>
<dbReference type="eggNOG" id="ENOG502S5F9">
    <property type="taxonomic scope" value="Eukaryota"/>
</dbReference>
<dbReference type="AlphaFoldDB" id="M4BWI0"/>
<dbReference type="PANTHER" id="PTHR13582">
    <property type="entry name" value="M-PHASE PHOSPHOPROTEIN 6"/>
    <property type="match status" value="1"/>
</dbReference>
<proteinExistence type="predicted"/>
<sequence length="130" mass="14905">MQRKKKTEAQRIEAVQEQRKQNTWVAVTNDDCHSPDDGSRIICTCDVPDPSLPLLFGRRSFNTFNKSVEEELKEAARALRFKASEETELREEISAEEMTARMLKYTGLGRRCGTDNIGGRRPSSSKRQRK</sequence>
<protein>
    <submittedName>
        <fullName evidence="1">Uncharacterized protein</fullName>
    </submittedName>
</protein>
<reference evidence="2" key="1">
    <citation type="journal article" date="2010" name="Science">
        <title>Signatures of adaptation to obligate biotrophy in the Hyaloperonospora arabidopsidis genome.</title>
        <authorList>
            <person name="Baxter L."/>
            <person name="Tripathy S."/>
            <person name="Ishaque N."/>
            <person name="Boot N."/>
            <person name="Cabral A."/>
            <person name="Kemen E."/>
            <person name="Thines M."/>
            <person name="Ah-Fong A."/>
            <person name="Anderson R."/>
            <person name="Badejoko W."/>
            <person name="Bittner-Eddy P."/>
            <person name="Boore J.L."/>
            <person name="Chibucos M.C."/>
            <person name="Coates M."/>
            <person name="Dehal P."/>
            <person name="Delehaunty K."/>
            <person name="Dong S."/>
            <person name="Downton P."/>
            <person name="Dumas B."/>
            <person name="Fabro G."/>
            <person name="Fronick C."/>
            <person name="Fuerstenberg S.I."/>
            <person name="Fulton L."/>
            <person name="Gaulin E."/>
            <person name="Govers F."/>
            <person name="Hughes L."/>
            <person name="Humphray S."/>
            <person name="Jiang R.H."/>
            <person name="Judelson H."/>
            <person name="Kamoun S."/>
            <person name="Kyung K."/>
            <person name="Meijer H."/>
            <person name="Minx P."/>
            <person name="Morris P."/>
            <person name="Nelson J."/>
            <person name="Phuntumart V."/>
            <person name="Qutob D."/>
            <person name="Rehmany A."/>
            <person name="Rougon-Cardoso A."/>
            <person name="Ryden P."/>
            <person name="Torto-Alalibo T."/>
            <person name="Studholme D."/>
            <person name="Wang Y."/>
            <person name="Win J."/>
            <person name="Wood J."/>
            <person name="Clifton S.W."/>
            <person name="Rogers J."/>
            <person name="Van den Ackerveken G."/>
            <person name="Jones J.D."/>
            <person name="McDowell J.M."/>
            <person name="Beynon J."/>
            <person name="Tyler B.M."/>
        </authorList>
    </citation>
    <scope>NUCLEOTIDE SEQUENCE [LARGE SCALE GENOMIC DNA]</scope>
    <source>
        <strain evidence="2">Emoy2</strain>
    </source>
</reference>
<dbReference type="STRING" id="559515.M4BWI0"/>
<dbReference type="InterPro" id="IPR019324">
    <property type="entry name" value="MPP6"/>
</dbReference>
<keyword evidence="2" id="KW-1185">Reference proteome</keyword>
<dbReference type="InParanoid" id="M4BWI0"/>
<name>M4BWI0_HYAAE</name>
<accession>M4BWI0</accession>
<organism evidence="1 2">
    <name type="scientific">Hyaloperonospora arabidopsidis (strain Emoy2)</name>
    <name type="common">Downy mildew agent</name>
    <name type="synonym">Peronospora arabidopsidis</name>
    <dbReference type="NCBI Taxonomy" id="559515"/>
    <lineage>
        <taxon>Eukaryota</taxon>
        <taxon>Sar</taxon>
        <taxon>Stramenopiles</taxon>
        <taxon>Oomycota</taxon>
        <taxon>Peronosporomycetes</taxon>
        <taxon>Peronosporales</taxon>
        <taxon>Peronosporaceae</taxon>
        <taxon>Hyaloperonospora</taxon>
    </lineage>
</organism>
<dbReference type="Pfam" id="PF10175">
    <property type="entry name" value="MPP6"/>
    <property type="match status" value="1"/>
</dbReference>
<dbReference type="EMBL" id="JH598002">
    <property type="status" value="NOT_ANNOTATED_CDS"/>
    <property type="molecule type" value="Genomic_DNA"/>
</dbReference>
<dbReference type="GO" id="GO:0000460">
    <property type="term" value="P:maturation of 5.8S rRNA"/>
    <property type="evidence" value="ECO:0007669"/>
    <property type="project" value="TreeGrafter"/>
</dbReference>